<organism evidence="9 10">
    <name type="scientific">Methanoculleus bourgensis</name>
    <dbReference type="NCBI Taxonomy" id="83986"/>
    <lineage>
        <taxon>Archaea</taxon>
        <taxon>Methanobacteriati</taxon>
        <taxon>Methanobacteriota</taxon>
        <taxon>Stenosarchaea group</taxon>
        <taxon>Methanomicrobia</taxon>
        <taxon>Methanomicrobiales</taxon>
        <taxon>Methanomicrobiaceae</taxon>
        <taxon>Methanoculleus</taxon>
    </lineage>
</organism>
<dbReference type="Gene3D" id="3.40.50.150">
    <property type="entry name" value="Vaccinia Virus protein VP39"/>
    <property type="match status" value="1"/>
</dbReference>
<dbReference type="Gene3D" id="1.20.1260.30">
    <property type="match status" value="1"/>
</dbReference>
<gene>
    <name evidence="9" type="ORF">MMAB1_1246</name>
</gene>
<keyword evidence="5" id="KW-0680">Restriction system</keyword>
<evidence type="ECO:0000256" key="2">
    <source>
        <dbReference type="ARBA" id="ARBA00022603"/>
    </source>
</evidence>
<dbReference type="SUPFAM" id="SSF53335">
    <property type="entry name" value="S-adenosyl-L-methionine-dependent methyltransferases"/>
    <property type="match status" value="1"/>
</dbReference>
<reference evidence="9 10" key="1">
    <citation type="submission" date="2016-01" db="EMBL/GenBank/DDBJ databases">
        <authorList>
            <person name="Manzoor S."/>
        </authorList>
    </citation>
    <scope>NUCLEOTIDE SEQUENCE [LARGE SCALE GENOMIC DNA]</scope>
    <source>
        <strain evidence="9">Methanoculleus sp MAB1</strain>
    </source>
</reference>
<dbReference type="Pfam" id="PF12161">
    <property type="entry name" value="HsdM_N"/>
    <property type="match status" value="1"/>
</dbReference>
<evidence type="ECO:0000256" key="3">
    <source>
        <dbReference type="ARBA" id="ARBA00022679"/>
    </source>
</evidence>
<evidence type="ECO:0000259" key="7">
    <source>
        <dbReference type="Pfam" id="PF02384"/>
    </source>
</evidence>
<dbReference type="EC" id="2.1.1.72" evidence="1"/>
<sequence>MEFSENIPAWVDKGYSHLWNSFGTKEFRIKDAARALEKQAADTKTKPPALLSRLRKVGLLNVRPDESDARKKIYSLISKEEWIEAFLSVPDQELTRDELTRILKRAADIIRTRVDYKFIVIPLFLKCISDKWEDETKTAYREALKDGFTEEEACIEAKKAMYHSFDLPEEYLWDNIRKDTETLPETFSRALKDIATRNPELKDVFDTVDFVQFTKNRENVEILRQLVELFSEKKLTHVSPDILGDAYEWLLQYFAPQKAKEGEVYTPREVIQLLVEILEPRPGRVCMILPRQATVC</sequence>
<name>A0A0X3BKN9_9EURY</name>
<evidence type="ECO:0000259" key="8">
    <source>
        <dbReference type="Pfam" id="PF12161"/>
    </source>
</evidence>
<dbReference type="GO" id="GO:0032259">
    <property type="term" value="P:methylation"/>
    <property type="evidence" value="ECO:0007669"/>
    <property type="project" value="UniProtKB-KW"/>
</dbReference>
<dbReference type="PANTHER" id="PTHR42933:SF3">
    <property type="entry name" value="TYPE I RESTRICTION ENZYME MJAVIII METHYLASE SUBUNIT"/>
    <property type="match status" value="1"/>
</dbReference>
<dbReference type="InterPro" id="IPR022749">
    <property type="entry name" value="D12N6_MeTrfase_N"/>
</dbReference>
<feature type="domain" description="DNA methylase adenine-specific" evidence="7">
    <location>
        <begin position="239"/>
        <end position="285"/>
    </location>
</feature>
<dbReference type="InterPro" id="IPR003356">
    <property type="entry name" value="DNA_methylase_A-5"/>
</dbReference>
<keyword evidence="2" id="KW-0489">Methyltransferase</keyword>
<dbReference type="PANTHER" id="PTHR42933">
    <property type="entry name" value="SLR6095 PROTEIN"/>
    <property type="match status" value="1"/>
</dbReference>
<keyword evidence="3" id="KW-0808">Transferase</keyword>
<dbReference type="EMBL" id="LT158599">
    <property type="protein sequence ID" value="CVK32459.1"/>
    <property type="molecule type" value="Genomic_DNA"/>
</dbReference>
<dbReference type="GO" id="GO:0009307">
    <property type="term" value="P:DNA restriction-modification system"/>
    <property type="evidence" value="ECO:0007669"/>
    <property type="project" value="UniProtKB-KW"/>
</dbReference>
<evidence type="ECO:0000256" key="1">
    <source>
        <dbReference type="ARBA" id="ARBA00011900"/>
    </source>
</evidence>
<feature type="domain" description="N6 adenine-specific DNA methyltransferase N-terminal" evidence="8">
    <location>
        <begin position="100"/>
        <end position="230"/>
    </location>
</feature>
<protein>
    <recommendedName>
        <fullName evidence="1">site-specific DNA-methyltransferase (adenine-specific)</fullName>
        <ecNumber evidence="1">2.1.1.72</ecNumber>
    </recommendedName>
</protein>
<dbReference type="GO" id="GO:0009007">
    <property type="term" value="F:site-specific DNA-methyltransferase (adenine-specific) activity"/>
    <property type="evidence" value="ECO:0007669"/>
    <property type="project" value="UniProtKB-EC"/>
</dbReference>
<dbReference type="InterPro" id="IPR051537">
    <property type="entry name" value="DNA_Adenine_Mtase"/>
</dbReference>
<dbReference type="KEGG" id="mema:MMAB1_1246"/>
<dbReference type="AlphaFoldDB" id="A0A0X3BKN9"/>
<accession>A0A0X3BKN9</accession>
<evidence type="ECO:0000256" key="6">
    <source>
        <dbReference type="ARBA" id="ARBA00047942"/>
    </source>
</evidence>
<dbReference type="OrthoDB" id="45790at2157"/>
<dbReference type="InterPro" id="IPR029063">
    <property type="entry name" value="SAM-dependent_MTases_sf"/>
</dbReference>
<dbReference type="Proteomes" id="UP000069850">
    <property type="component" value="Chromosome 1"/>
</dbReference>
<dbReference type="GO" id="GO:0003677">
    <property type="term" value="F:DNA binding"/>
    <property type="evidence" value="ECO:0007669"/>
    <property type="project" value="InterPro"/>
</dbReference>
<dbReference type="InterPro" id="IPR038333">
    <property type="entry name" value="T1MK-like_N_sf"/>
</dbReference>
<evidence type="ECO:0000256" key="4">
    <source>
        <dbReference type="ARBA" id="ARBA00022691"/>
    </source>
</evidence>
<evidence type="ECO:0000256" key="5">
    <source>
        <dbReference type="ARBA" id="ARBA00022747"/>
    </source>
</evidence>
<evidence type="ECO:0000313" key="9">
    <source>
        <dbReference type="EMBL" id="CVK32459.1"/>
    </source>
</evidence>
<dbReference type="GO" id="GO:0008170">
    <property type="term" value="F:N-methyltransferase activity"/>
    <property type="evidence" value="ECO:0007669"/>
    <property type="project" value="InterPro"/>
</dbReference>
<keyword evidence="4" id="KW-0949">S-adenosyl-L-methionine</keyword>
<dbReference type="Pfam" id="PF02384">
    <property type="entry name" value="N6_Mtase"/>
    <property type="match status" value="1"/>
</dbReference>
<evidence type="ECO:0000313" key="10">
    <source>
        <dbReference type="Proteomes" id="UP000069850"/>
    </source>
</evidence>
<proteinExistence type="predicted"/>
<comment type="catalytic activity">
    <reaction evidence="6">
        <text>a 2'-deoxyadenosine in DNA + S-adenosyl-L-methionine = an N(6)-methyl-2'-deoxyadenosine in DNA + S-adenosyl-L-homocysteine + H(+)</text>
        <dbReference type="Rhea" id="RHEA:15197"/>
        <dbReference type="Rhea" id="RHEA-COMP:12418"/>
        <dbReference type="Rhea" id="RHEA-COMP:12419"/>
        <dbReference type="ChEBI" id="CHEBI:15378"/>
        <dbReference type="ChEBI" id="CHEBI:57856"/>
        <dbReference type="ChEBI" id="CHEBI:59789"/>
        <dbReference type="ChEBI" id="CHEBI:90615"/>
        <dbReference type="ChEBI" id="CHEBI:90616"/>
        <dbReference type="EC" id="2.1.1.72"/>
    </reaction>
</comment>